<name>A0AAW1JB25_SAPOF</name>
<accession>A0AAW1JB25</accession>
<dbReference type="InterPro" id="IPR007750">
    <property type="entry name" value="DUF674"/>
</dbReference>
<organism evidence="2 3">
    <name type="scientific">Saponaria officinalis</name>
    <name type="common">Common soapwort</name>
    <name type="synonym">Lychnis saponaria</name>
    <dbReference type="NCBI Taxonomy" id="3572"/>
    <lineage>
        <taxon>Eukaryota</taxon>
        <taxon>Viridiplantae</taxon>
        <taxon>Streptophyta</taxon>
        <taxon>Embryophyta</taxon>
        <taxon>Tracheophyta</taxon>
        <taxon>Spermatophyta</taxon>
        <taxon>Magnoliopsida</taxon>
        <taxon>eudicotyledons</taxon>
        <taxon>Gunneridae</taxon>
        <taxon>Pentapetalae</taxon>
        <taxon>Caryophyllales</taxon>
        <taxon>Caryophyllaceae</taxon>
        <taxon>Caryophylleae</taxon>
        <taxon>Saponaria</taxon>
    </lineage>
</organism>
<evidence type="ECO:0008006" key="4">
    <source>
        <dbReference type="Google" id="ProtNLM"/>
    </source>
</evidence>
<proteinExistence type="predicted"/>
<dbReference type="AlphaFoldDB" id="A0AAW1JB25"/>
<reference evidence="2" key="1">
    <citation type="submission" date="2024-03" db="EMBL/GenBank/DDBJ databases">
        <title>WGS assembly of Saponaria officinalis var. Norfolk2.</title>
        <authorList>
            <person name="Jenkins J."/>
            <person name="Shu S."/>
            <person name="Grimwood J."/>
            <person name="Barry K."/>
            <person name="Goodstein D."/>
            <person name="Schmutz J."/>
            <person name="Leebens-Mack J."/>
            <person name="Osbourn A."/>
        </authorList>
    </citation>
    <scope>NUCLEOTIDE SEQUENCE [LARGE SCALE GENOMIC DNA]</scope>
    <source>
        <strain evidence="2">JIC</strain>
    </source>
</reference>
<gene>
    <name evidence="2" type="ORF">RND81_08G213700</name>
</gene>
<feature type="transmembrane region" description="Helical" evidence="1">
    <location>
        <begin position="12"/>
        <end position="37"/>
    </location>
</feature>
<protein>
    <recommendedName>
        <fullName evidence="4">DUF674 domain-containing protein</fullName>
    </recommendedName>
</protein>
<dbReference type="PANTHER" id="PTHR33103:SF19">
    <property type="entry name" value="OS09G0544700 PROTEIN"/>
    <property type="match status" value="1"/>
</dbReference>
<dbReference type="Proteomes" id="UP001443914">
    <property type="component" value="Unassembled WGS sequence"/>
</dbReference>
<keyword evidence="3" id="KW-1185">Reference proteome</keyword>
<keyword evidence="1" id="KW-0812">Transmembrane</keyword>
<comment type="caution">
    <text evidence="2">The sequence shown here is derived from an EMBL/GenBank/DDBJ whole genome shotgun (WGS) entry which is preliminary data.</text>
</comment>
<evidence type="ECO:0000256" key="1">
    <source>
        <dbReference type="SAM" id="Phobius"/>
    </source>
</evidence>
<keyword evidence="1" id="KW-1133">Transmembrane helix</keyword>
<evidence type="ECO:0000313" key="3">
    <source>
        <dbReference type="Proteomes" id="UP001443914"/>
    </source>
</evidence>
<evidence type="ECO:0000313" key="2">
    <source>
        <dbReference type="EMBL" id="KAK9700045.1"/>
    </source>
</evidence>
<sequence>RGKIFVDFLFHIMSLPVATVVSLVTATDMVGCLGVLYKSIESLNTNYFQPDSSKNSVLKSTPSVSVPLLSLTNAPTTGANDYYTCSSYCRAYISGSYQVYVTDDPSAVCPGCKNSMSTKVFYVAPKAPTDVATTSSQSKGFVKGVVTYMVMDNLEVKAMSTISGITLMNKFHVKDVSSLVEKEVQVTLNEALEILKASLETKSVLTTVILVR</sequence>
<dbReference type="Pfam" id="PF05056">
    <property type="entry name" value="DUF674"/>
    <property type="match status" value="1"/>
</dbReference>
<keyword evidence="1" id="KW-0472">Membrane</keyword>
<dbReference type="EMBL" id="JBDFQZ010000008">
    <property type="protein sequence ID" value="KAK9700045.1"/>
    <property type="molecule type" value="Genomic_DNA"/>
</dbReference>
<dbReference type="PANTHER" id="PTHR33103">
    <property type="entry name" value="OS01G0153900 PROTEIN"/>
    <property type="match status" value="1"/>
</dbReference>
<feature type="non-terminal residue" evidence="2">
    <location>
        <position position="1"/>
    </location>
</feature>